<evidence type="ECO:0000256" key="1">
    <source>
        <dbReference type="ARBA" id="ARBA00004651"/>
    </source>
</evidence>
<feature type="transmembrane region" description="Helical" evidence="6">
    <location>
        <begin position="89"/>
        <end position="110"/>
    </location>
</feature>
<gene>
    <name evidence="8" type="ORF">GLE_4190</name>
</gene>
<feature type="transmembrane region" description="Helical" evidence="6">
    <location>
        <begin position="140"/>
        <end position="162"/>
    </location>
</feature>
<dbReference type="GO" id="GO:0005886">
    <property type="term" value="C:plasma membrane"/>
    <property type="evidence" value="ECO:0007669"/>
    <property type="project" value="UniProtKB-SubCell"/>
</dbReference>
<evidence type="ECO:0000313" key="9">
    <source>
        <dbReference type="Proteomes" id="UP000061569"/>
    </source>
</evidence>
<accession>A0A0S2DLU2</accession>
<proteinExistence type="predicted"/>
<keyword evidence="3 6" id="KW-0812">Transmembrane</keyword>
<name>A0A0S2DLU2_LYSEN</name>
<comment type="subcellular location">
    <subcellularLocation>
        <location evidence="1">Cell membrane</location>
        <topology evidence="1">Multi-pass membrane protein</topology>
    </subcellularLocation>
</comment>
<sequence length="186" mass="20809">MSESGKQAFAAFAHSSLLHARSCLYPAAMTQPAAAAPDRPAALIGWRLLSLFYDFWPVLALWMLIGAVMVAAFTVAGHDTHENIRPLTAWWFLEWALCWLAAGGYATLSWRRGGQTLGMRPWRLRVGAAEGGVPGWKALWLRYAVGTLSLALGGLGFWWAWFDRDRLTWHDRASGTRTSRLPKRPR</sequence>
<dbReference type="InterPro" id="IPR051791">
    <property type="entry name" value="Pra-immunoreactive"/>
</dbReference>
<dbReference type="PATRIC" id="fig|69.6.peg.4132"/>
<evidence type="ECO:0000256" key="5">
    <source>
        <dbReference type="ARBA" id="ARBA00023136"/>
    </source>
</evidence>
<keyword evidence="2" id="KW-1003">Cell membrane</keyword>
<dbReference type="EMBL" id="CP013140">
    <property type="protein sequence ID" value="ALN59532.1"/>
    <property type="molecule type" value="Genomic_DNA"/>
</dbReference>
<organism evidence="8 9">
    <name type="scientific">Lysobacter enzymogenes</name>
    <dbReference type="NCBI Taxonomy" id="69"/>
    <lineage>
        <taxon>Bacteria</taxon>
        <taxon>Pseudomonadati</taxon>
        <taxon>Pseudomonadota</taxon>
        <taxon>Gammaproteobacteria</taxon>
        <taxon>Lysobacterales</taxon>
        <taxon>Lysobacteraceae</taxon>
        <taxon>Lysobacter</taxon>
    </lineage>
</organism>
<protein>
    <submittedName>
        <fullName evidence="8">RDD family</fullName>
    </submittedName>
</protein>
<keyword evidence="5 6" id="KW-0472">Membrane</keyword>
<dbReference type="AlphaFoldDB" id="A0A0S2DLU2"/>
<reference evidence="8 9" key="1">
    <citation type="submission" date="2015-11" db="EMBL/GenBank/DDBJ databases">
        <title>Genome sequences of Lysobacter enzymogenes strain C3 and Lysobacter antibioticus ATCC 29479.</title>
        <authorList>
            <person name="Kobayashi D.Y."/>
        </authorList>
    </citation>
    <scope>NUCLEOTIDE SEQUENCE [LARGE SCALE GENOMIC DNA]</scope>
    <source>
        <strain evidence="8 9">C3</strain>
    </source>
</reference>
<dbReference type="PANTHER" id="PTHR36115">
    <property type="entry name" value="PROLINE-RICH ANTIGEN HOMOLOG-RELATED"/>
    <property type="match status" value="1"/>
</dbReference>
<evidence type="ECO:0000256" key="6">
    <source>
        <dbReference type="SAM" id="Phobius"/>
    </source>
</evidence>
<evidence type="ECO:0000256" key="2">
    <source>
        <dbReference type="ARBA" id="ARBA00022475"/>
    </source>
</evidence>
<keyword evidence="4 6" id="KW-1133">Transmembrane helix</keyword>
<dbReference type="PANTHER" id="PTHR36115:SF10">
    <property type="entry name" value="RDD DOMAIN-CONTAINING PROTEIN"/>
    <property type="match status" value="1"/>
</dbReference>
<evidence type="ECO:0000259" key="7">
    <source>
        <dbReference type="Pfam" id="PF06271"/>
    </source>
</evidence>
<dbReference type="STRING" id="69.GLE_4190"/>
<feature type="transmembrane region" description="Helical" evidence="6">
    <location>
        <begin position="59"/>
        <end position="77"/>
    </location>
</feature>
<feature type="domain" description="RDD" evidence="7">
    <location>
        <begin position="42"/>
        <end position="175"/>
    </location>
</feature>
<dbReference type="InterPro" id="IPR010432">
    <property type="entry name" value="RDD"/>
</dbReference>
<dbReference type="KEGG" id="lez:GLE_4190"/>
<evidence type="ECO:0000256" key="4">
    <source>
        <dbReference type="ARBA" id="ARBA00022989"/>
    </source>
</evidence>
<evidence type="ECO:0000313" key="8">
    <source>
        <dbReference type="EMBL" id="ALN59532.1"/>
    </source>
</evidence>
<dbReference type="Proteomes" id="UP000061569">
    <property type="component" value="Chromosome"/>
</dbReference>
<evidence type="ECO:0000256" key="3">
    <source>
        <dbReference type="ARBA" id="ARBA00022692"/>
    </source>
</evidence>
<dbReference type="Pfam" id="PF06271">
    <property type="entry name" value="RDD"/>
    <property type="match status" value="1"/>
</dbReference>